<organism evidence="3 4">
    <name type="scientific">Achlya hypogyna</name>
    <name type="common">Oomycete</name>
    <name type="synonym">Protoachlya hypogyna</name>
    <dbReference type="NCBI Taxonomy" id="1202772"/>
    <lineage>
        <taxon>Eukaryota</taxon>
        <taxon>Sar</taxon>
        <taxon>Stramenopiles</taxon>
        <taxon>Oomycota</taxon>
        <taxon>Saprolegniomycetes</taxon>
        <taxon>Saprolegniales</taxon>
        <taxon>Achlyaceae</taxon>
        <taxon>Achlya</taxon>
    </lineage>
</organism>
<feature type="region of interest" description="Disordered" evidence="1">
    <location>
        <begin position="417"/>
        <end position="463"/>
    </location>
</feature>
<evidence type="ECO:0000313" key="4">
    <source>
        <dbReference type="Proteomes" id="UP000243579"/>
    </source>
</evidence>
<keyword evidence="4" id="KW-1185">Reference proteome</keyword>
<dbReference type="Pfam" id="PF00169">
    <property type="entry name" value="PH"/>
    <property type="match status" value="1"/>
</dbReference>
<name>A0A1V9Z6W5_ACHHY</name>
<feature type="region of interest" description="Disordered" evidence="1">
    <location>
        <begin position="1"/>
        <end position="28"/>
    </location>
</feature>
<dbReference type="PROSITE" id="PS50003">
    <property type="entry name" value="PH_DOMAIN"/>
    <property type="match status" value="1"/>
</dbReference>
<dbReference type="SUPFAM" id="SSF50729">
    <property type="entry name" value="PH domain-like"/>
    <property type="match status" value="1"/>
</dbReference>
<dbReference type="InterPro" id="IPR011993">
    <property type="entry name" value="PH-like_dom_sf"/>
</dbReference>
<dbReference type="PANTHER" id="PTHR31723">
    <property type="entry name" value="PATHOGENESIS-RELATED FAMILY PROTEIN"/>
    <property type="match status" value="1"/>
</dbReference>
<dbReference type="AlphaFoldDB" id="A0A1V9Z6W5"/>
<feature type="domain" description="PH" evidence="2">
    <location>
        <begin position="32"/>
        <end position="125"/>
    </location>
</feature>
<dbReference type="Gene3D" id="2.30.29.30">
    <property type="entry name" value="Pleckstrin-homology domain (PH domain)/Phosphotyrosine-binding domain (PTB)"/>
    <property type="match status" value="1"/>
</dbReference>
<protein>
    <recommendedName>
        <fullName evidence="2">PH domain-containing protein</fullName>
    </recommendedName>
</protein>
<feature type="compositionally biased region" description="Polar residues" evidence="1">
    <location>
        <begin position="430"/>
        <end position="448"/>
    </location>
</feature>
<proteinExistence type="predicted"/>
<dbReference type="CDD" id="cd00821">
    <property type="entry name" value="PH"/>
    <property type="match status" value="1"/>
</dbReference>
<reference evidence="3 4" key="1">
    <citation type="journal article" date="2014" name="Genome Biol. Evol.">
        <title>The secreted proteins of Achlya hypogyna and Thraustotheca clavata identify the ancestral oomycete secretome and reveal gene acquisitions by horizontal gene transfer.</title>
        <authorList>
            <person name="Misner I."/>
            <person name="Blouin N."/>
            <person name="Leonard G."/>
            <person name="Richards T.A."/>
            <person name="Lane C.E."/>
        </authorList>
    </citation>
    <scope>NUCLEOTIDE SEQUENCE [LARGE SCALE GENOMIC DNA]</scope>
    <source>
        <strain evidence="3 4">ATCC 48635</strain>
    </source>
</reference>
<evidence type="ECO:0000259" key="2">
    <source>
        <dbReference type="PROSITE" id="PS50003"/>
    </source>
</evidence>
<dbReference type="SMART" id="SM00233">
    <property type="entry name" value="PH"/>
    <property type="match status" value="1"/>
</dbReference>
<dbReference type="OrthoDB" id="67924at2759"/>
<dbReference type="PANTHER" id="PTHR31723:SF10">
    <property type="entry name" value="PATHOGEN-RELATED PROTEIN"/>
    <property type="match status" value="1"/>
</dbReference>
<dbReference type="EMBL" id="JNBR01000398">
    <property type="protein sequence ID" value="OQR93719.1"/>
    <property type="molecule type" value="Genomic_DNA"/>
</dbReference>
<accession>A0A1V9Z6W5</accession>
<evidence type="ECO:0000313" key="3">
    <source>
        <dbReference type="EMBL" id="OQR93719.1"/>
    </source>
</evidence>
<comment type="caution">
    <text evidence="3">The sequence shown here is derived from an EMBL/GenBank/DDBJ whole genome shotgun (WGS) entry which is preliminary data.</text>
</comment>
<dbReference type="InterPro" id="IPR001849">
    <property type="entry name" value="PH_domain"/>
</dbReference>
<dbReference type="InterPro" id="IPR053218">
    <property type="entry name" value="Pathogen-related_defense"/>
</dbReference>
<sequence length="478" mass="53399">MSTVGSTSGTTDDSGSSRRPPTRRASVAAPPPVAICGWLRLKGGFFRSWKLHYFVLHRGELSAYTTAHFERQPYKHRVKVTIVEKSPKHDMGFIVTSASGVQLTIAATCERDYDKWFTAFRRLGQPKPRRVEEPRLPLPDEANVDLDVYLYVPTNVIPLTTTSTKMDEARAEIQTLQATGGEHVPTRSTLEDPNVEWRVSKPDYALLDLLFLHGKSYNHKPGSVEWMVQNLIKTWEMEVCHKSNVEQWTTVNPKLFQCQVNATAPLAADDVLRMGKYDAFLAGAPPGKSAYDAKRSTRDRANMTFGSAFPEGFAWEVLEVFSKPPRVSFSWRHWGYPKHAPGAKVTMVELFGFTILDLDSSMRICGMETFYKAEAFLDALNRQQLLKRPDDSRHRLSSITSRTSIFLAVDPMQASLHESPSAGSKCPFRSASSPTLSENRRSMSSSVLSAPCDSDESNAPQCPFAGKYLRTTSISSST</sequence>
<gene>
    <name evidence="3" type="ORF">ACHHYP_02326</name>
</gene>
<evidence type="ECO:0000256" key="1">
    <source>
        <dbReference type="SAM" id="MobiDB-lite"/>
    </source>
</evidence>
<dbReference type="Proteomes" id="UP000243579">
    <property type="component" value="Unassembled WGS sequence"/>
</dbReference>